<sequence length="52" mass="6192">MSQYESSLHRPRFEMVCALANVLNVPESYFYTRNDDFAEAIRLLYLQRKMSS</sequence>
<dbReference type="AlphaFoldDB" id="A0A402WNZ2"/>
<dbReference type="InterPro" id="IPR010982">
    <property type="entry name" value="Lambda_DNA-bd_dom_sf"/>
</dbReference>
<comment type="caution">
    <text evidence="3">The sequence shown here is derived from an EMBL/GenBank/DDBJ whole genome shotgun (WGS) entry which is preliminary data.</text>
</comment>
<dbReference type="InterPro" id="IPR001387">
    <property type="entry name" value="Cro/C1-type_HTH"/>
</dbReference>
<reference evidence="3" key="1">
    <citation type="submission" date="2018-07" db="EMBL/GenBank/DDBJ databases">
        <authorList>
            <consortium name="GenomeTrakr network: Whole genome sequencing for foodborne pathogen traceback"/>
        </authorList>
    </citation>
    <scope>NUCLEOTIDE SEQUENCE [LARGE SCALE GENOMIC DNA]</scope>
    <source>
        <strain evidence="3">CFSAN048114</strain>
        <strain evidence="2">FLUFL-367</strain>
    </source>
</reference>
<dbReference type="PROSITE" id="PS50943">
    <property type="entry name" value="HTH_CROC1"/>
    <property type="match status" value="1"/>
</dbReference>
<dbReference type="EMBL" id="AAACVH010000104">
    <property type="protein sequence ID" value="EAA8668666.1"/>
    <property type="molecule type" value="Genomic_DNA"/>
</dbReference>
<evidence type="ECO:0000259" key="1">
    <source>
        <dbReference type="PROSITE" id="PS50943"/>
    </source>
</evidence>
<gene>
    <name evidence="3" type="ORF">A7E06_28480</name>
    <name evidence="2" type="ORF">NL99_28025</name>
</gene>
<dbReference type="Gene3D" id="1.10.260.40">
    <property type="entry name" value="lambda repressor-like DNA-binding domains"/>
    <property type="match status" value="1"/>
</dbReference>
<accession>A0A402WNZ2</accession>
<dbReference type="EMBL" id="RSUV01000045">
    <property type="protein sequence ID" value="MIV47276.1"/>
    <property type="molecule type" value="Genomic_DNA"/>
</dbReference>
<dbReference type="SUPFAM" id="SSF47413">
    <property type="entry name" value="lambda repressor-like DNA-binding domains"/>
    <property type="match status" value="1"/>
</dbReference>
<feature type="domain" description="HTH cro/C1-type" evidence="1">
    <location>
        <begin position="2"/>
        <end position="30"/>
    </location>
</feature>
<dbReference type="Proteomes" id="UP000839530">
    <property type="component" value="Unassembled WGS sequence"/>
</dbReference>
<evidence type="ECO:0000313" key="2">
    <source>
        <dbReference type="EMBL" id="EAA8668666.1"/>
    </source>
</evidence>
<proteinExistence type="predicted"/>
<dbReference type="Proteomes" id="UP000839834">
    <property type="component" value="Unassembled WGS sequence"/>
</dbReference>
<name>A0A402WNZ2_SALER</name>
<evidence type="ECO:0000313" key="3">
    <source>
        <dbReference type="EMBL" id="MIV47276.1"/>
    </source>
</evidence>
<dbReference type="GO" id="GO:0003677">
    <property type="term" value="F:DNA binding"/>
    <property type="evidence" value="ECO:0007669"/>
    <property type="project" value="InterPro"/>
</dbReference>
<organism evidence="3">
    <name type="scientific">Salmonella enterica</name>
    <name type="common">Salmonella choleraesuis</name>
    <dbReference type="NCBI Taxonomy" id="28901"/>
    <lineage>
        <taxon>Bacteria</taxon>
        <taxon>Pseudomonadati</taxon>
        <taxon>Pseudomonadota</taxon>
        <taxon>Gammaproteobacteria</taxon>
        <taxon>Enterobacterales</taxon>
        <taxon>Enterobacteriaceae</taxon>
        <taxon>Salmonella</taxon>
    </lineage>
</organism>
<protein>
    <submittedName>
        <fullName evidence="3">XRE family transcriptional regulator</fullName>
    </submittedName>
</protein>
<dbReference type="CDD" id="cd00093">
    <property type="entry name" value="HTH_XRE"/>
    <property type="match status" value="1"/>
</dbReference>